<accession>A0A8J4Q1A6</accession>
<comment type="similarity">
    <text evidence="2">Belongs to the universal ribosomal protein uL29 family.</text>
</comment>
<dbReference type="Pfam" id="PF06984">
    <property type="entry name" value="MRP-L47"/>
    <property type="match status" value="1"/>
</dbReference>
<evidence type="ECO:0000256" key="1">
    <source>
        <dbReference type="ARBA" id="ARBA00004173"/>
    </source>
</evidence>
<keyword evidence="3" id="KW-0689">Ribosomal protein</keyword>
<dbReference type="Gene3D" id="6.10.330.20">
    <property type="match status" value="1"/>
</dbReference>
<dbReference type="Proteomes" id="UP000695562">
    <property type="component" value="Unassembled WGS sequence"/>
</dbReference>
<sequence>MNNIFRKSLLAFQSNAITTRSAGTGLKELFEHKYARGTYPLAGRAWTASDLRGKSFEDIHKLWFVLLKERNKLYSEKETTKNNTLANPLRLPKVKQSMTAIKVVLGERDRLRKNLYLLTKVKPEKRQEIQKTVDQLTKLVGAVSLTPGLKDLEQLQSTLKVDVRLEEAIDKAIQSSN</sequence>
<evidence type="ECO:0000256" key="6">
    <source>
        <dbReference type="ARBA" id="ARBA00035289"/>
    </source>
</evidence>
<dbReference type="GO" id="GO:0003735">
    <property type="term" value="F:structural constituent of ribosome"/>
    <property type="evidence" value="ECO:0007669"/>
    <property type="project" value="InterPro"/>
</dbReference>
<evidence type="ECO:0000256" key="4">
    <source>
        <dbReference type="ARBA" id="ARBA00023128"/>
    </source>
</evidence>
<protein>
    <recommendedName>
        <fullName evidence="6">Large ribosomal subunit protein uL29m</fullName>
    </recommendedName>
</protein>
<evidence type="ECO:0000313" key="8">
    <source>
        <dbReference type="Proteomes" id="UP000695562"/>
    </source>
</evidence>
<dbReference type="PANTHER" id="PTHR21183:SF18">
    <property type="entry name" value="LARGE RIBOSOMAL SUBUNIT PROTEIN UL29M"/>
    <property type="match status" value="1"/>
</dbReference>
<evidence type="ECO:0000256" key="5">
    <source>
        <dbReference type="ARBA" id="ARBA00023274"/>
    </source>
</evidence>
<evidence type="ECO:0000256" key="2">
    <source>
        <dbReference type="ARBA" id="ARBA00009254"/>
    </source>
</evidence>
<dbReference type="InterPro" id="IPR036049">
    <property type="entry name" value="Ribosomal_uL29_sf"/>
</dbReference>
<evidence type="ECO:0000256" key="3">
    <source>
        <dbReference type="ARBA" id="ARBA00022980"/>
    </source>
</evidence>
<dbReference type="GO" id="GO:0032543">
    <property type="term" value="P:mitochondrial translation"/>
    <property type="evidence" value="ECO:0007669"/>
    <property type="project" value="TreeGrafter"/>
</dbReference>
<dbReference type="OrthoDB" id="270763at2759"/>
<keyword evidence="5" id="KW-0687">Ribonucleoprotein</keyword>
<comment type="caution">
    <text evidence="7">The sequence shown here is derived from an EMBL/GenBank/DDBJ whole genome shotgun (WGS) entry which is preliminary data.</text>
</comment>
<name>A0A8J4Q1A6_9MYCE</name>
<reference evidence="7" key="1">
    <citation type="submission" date="2020-01" db="EMBL/GenBank/DDBJ databases">
        <title>Development of genomics and gene disruption for Polysphondylium violaceum indicates a role for the polyketide synthase stlB in stalk morphogenesis.</title>
        <authorList>
            <person name="Narita B."/>
            <person name="Kawabe Y."/>
            <person name="Kin K."/>
            <person name="Saito T."/>
            <person name="Gibbs R."/>
            <person name="Kuspa A."/>
            <person name="Muzny D."/>
            <person name="Queller D."/>
            <person name="Richards S."/>
            <person name="Strassman J."/>
            <person name="Sucgang R."/>
            <person name="Worley K."/>
            <person name="Schaap P."/>
        </authorList>
    </citation>
    <scope>NUCLEOTIDE SEQUENCE</scope>
    <source>
        <strain evidence="7">QSvi11</strain>
    </source>
</reference>
<dbReference type="PANTHER" id="PTHR21183">
    <property type="entry name" value="RIBOSOMAL PROTEIN L47, MITOCHONDRIAL-RELATED"/>
    <property type="match status" value="1"/>
</dbReference>
<dbReference type="InterPro" id="IPR038340">
    <property type="entry name" value="MRP-L47_sf"/>
</dbReference>
<dbReference type="GO" id="GO:0005762">
    <property type="term" value="C:mitochondrial large ribosomal subunit"/>
    <property type="evidence" value="ECO:0007669"/>
    <property type="project" value="TreeGrafter"/>
</dbReference>
<dbReference type="SUPFAM" id="SSF46561">
    <property type="entry name" value="Ribosomal protein L29 (L29p)"/>
    <property type="match status" value="1"/>
</dbReference>
<evidence type="ECO:0000313" key="7">
    <source>
        <dbReference type="EMBL" id="KAF2076029.1"/>
    </source>
</evidence>
<proteinExistence type="inferred from homology"/>
<dbReference type="AlphaFoldDB" id="A0A8J4Q1A6"/>
<comment type="subcellular location">
    <subcellularLocation>
        <location evidence="1">Mitochondrion</location>
    </subcellularLocation>
</comment>
<organism evidence="7 8">
    <name type="scientific">Polysphondylium violaceum</name>
    <dbReference type="NCBI Taxonomy" id="133409"/>
    <lineage>
        <taxon>Eukaryota</taxon>
        <taxon>Amoebozoa</taxon>
        <taxon>Evosea</taxon>
        <taxon>Eumycetozoa</taxon>
        <taxon>Dictyostelia</taxon>
        <taxon>Dictyosteliales</taxon>
        <taxon>Dictyosteliaceae</taxon>
        <taxon>Polysphondylium</taxon>
    </lineage>
</organism>
<keyword evidence="8" id="KW-1185">Reference proteome</keyword>
<dbReference type="EMBL" id="AJWJ01000075">
    <property type="protein sequence ID" value="KAF2076029.1"/>
    <property type="molecule type" value="Genomic_DNA"/>
</dbReference>
<dbReference type="InterPro" id="IPR010729">
    <property type="entry name" value="Ribosomal_uL29_mit"/>
</dbReference>
<keyword evidence="4" id="KW-0496">Mitochondrion</keyword>
<gene>
    <name evidence="7" type="ORF">CYY_002643</name>
</gene>